<dbReference type="InterPro" id="IPR027417">
    <property type="entry name" value="P-loop_NTPase"/>
</dbReference>
<evidence type="ECO:0000313" key="6">
    <source>
        <dbReference type="Proteomes" id="UP000473470"/>
    </source>
</evidence>
<feature type="compositionally biased region" description="Basic and acidic residues" evidence="3">
    <location>
        <begin position="94"/>
        <end position="105"/>
    </location>
</feature>
<dbReference type="CDD" id="cd00383">
    <property type="entry name" value="trans_reg_C"/>
    <property type="match status" value="1"/>
</dbReference>
<dbReference type="SUPFAM" id="SSF46894">
    <property type="entry name" value="C-terminal effector domain of the bipartite response regulators"/>
    <property type="match status" value="1"/>
</dbReference>
<dbReference type="SUPFAM" id="SSF52540">
    <property type="entry name" value="P-loop containing nucleoside triphosphate hydrolases"/>
    <property type="match status" value="1"/>
</dbReference>
<dbReference type="InterPro" id="IPR002182">
    <property type="entry name" value="NB-ARC"/>
</dbReference>
<evidence type="ECO:0000259" key="4">
    <source>
        <dbReference type="PROSITE" id="PS51755"/>
    </source>
</evidence>
<dbReference type="Pfam" id="PF00486">
    <property type="entry name" value="Trans_reg_C"/>
    <property type="match status" value="1"/>
</dbReference>
<evidence type="ECO:0000256" key="2">
    <source>
        <dbReference type="PROSITE-ProRule" id="PRU01091"/>
    </source>
</evidence>
<dbReference type="Pfam" id="PF00931">
    <property type="entry name" value="NB-ARC"/>
    <property type="match status" value="1"/>
</dbReference>
<dbReference type="GO" id="GO:0000160">
    <property type="term" value="P:phosphorelay signal transduction system"/>
    <property type="evidence" value="ECO:0007669"/>
    <property type="project" value="InterPro"/>
</dbReference>
<dbReference type="EMBL" id="VZOK01000007">
    <property type="protein sequence ID" value="KAB0639980.1"/>
    <property type="molecule type" value="Genomic_DNA"/>
</dbReference>
<dbReference type="Proteomes" id="UP000473470">
    <property type="component" value="Unassembled WGS sequence"/>
</dbReference>
<accession>A0A6L3N1M0</accession>
<feature type="compositionally biased region" description="Pro residues" evidence="3">
    <location>
        <begin position="106"/>
        <end position="115"/>
    </location>
</feature>
<comment type="caution">
    <text evidence="5">The sequence shown here is derived from an EMBL/GenBank/DDBJ whole genome shotgun (WGS) entry which is preliminary data.</text>
</comment>
<dbReference type="PANTHER" id="PTHR47691:SF3">
    <property type="entry name" value="HTH-TYPE TRANSCRIPTIONAL REGULATOR RV0890C-RELATED"/>
    <property type="match status" value="1"/>
</dbReference>
<gene>
    <name evidence="5" type="ORF">F7R25_06610</name>
</gene>
<dbReference type="RefSeq" id="WP_059880665.1">
    <property type="nucleotide sequence ID" value="NZ_CABVPM010000046.1"/>
</dbReference>
<feature type="DNA-binding region" description="OmpR/PhoB-type" evidence="2">
    <location>
        <begin position="1"/>
        <end position="94"/>
    </location>
</feature>
<sequence length="877" mass="93866">MIHIGALQVFLDRREIRANGEPLRIGSRAFDILELLIHANGALVSKDDIMQRVWPRTVVEENNLQVHIAALRKALADDRDLIVTVPGRGYRLALRRDDDAPRGPDEPPPPPPPRDALPRCAVASSALIGREQTIAEVIAALDAASVVTLVGAGGIGKTRVAVEVATQVAARFADGVAFVPLAAVSDPRFVPDALAAALGIDEPTGPATLDALVAHLADRRMLLVLDNCEHVIDAVAQLAGALADAHLDLRILATSREALRIRGEWLRPVPPLNVPGEADGCDAILATSAVQLFIARARAADQGFPLDTRGVLLISAICRRLDGLPLAIELAAARAALLGVDVLATHLDDHFRLLTGGFRTALPRHQTLQAMYDWSYRLLDEHERMLLRWLGVFRDSFSLEAVEHVVEGGVLSGTAILDAVAGLVAKSLLIREDARGAPRYRLLATTRAYALRQLENNGECKAAALAHARFFHTLFMQAPAGRFDARAATWLEAVRHELGNLRAALDWAFSPSGDKTVGIALAAVAVPCLFDLSLVDECCERARVALAAARDPDVGPVSDDTRMRLLAAFAVALAYTANATQAVHAAWSEVHGLAVAAGNAEYELRALWGRWSASQQAGDARDALRWARRLRTRAHGSERGSAKVLALHAEASALHYAGEQEAAHRRLEQMLSVCAYGERRWHEAGLHPEHGIVAQAMFARVQWALGAPDDALRSATQAFDLARDYAPDTVIGNVLAEGLIPVALLAGAFDVAERGIAALRACASRAGFRVWLACCDCYDECVKAATGAGASRAAPFRAALDALSETGYGAPRTFLLAQYARCIAADGRAEEAKAVLDAALQRCEETGERWLVAELMRLGGTLAGIERPAAAAHGVAT</sequence>
<dbReference type="PROSITE" id="PS51755">
    <property type="entry name" value="OMPR_PHOB"/>
    <property type="match status" value="1"/>
</dbReference>
<dbReference type="PANTHER" id="PTHR47691">
    <property type="entry name" value="REGULATOR-RELATED"/>
    <property type="match status" value="1"/>
</dbReference>
<dbReference type="InterPro" id="IPR036388">
    <property type="entry name" value="WH-like_DNA-bd_sf"/>
</dbReference>
<evidence type="ECO:0000256" key="3">
    <source>
        <dbReference type="SAM" id="MobiDB-lite"/>
    </source>
</evidence>
<dbReference type="InterPro" id="IPR058852">
    <property type="entry name" value="HTH_77"/>
</dbReference>
<protein>
    <submittedName>
        <fullName evidence="5">Transcriptional regulator</fullName>
    </submittedName>
</protein>
<dbReference type="Gene3D" id="1.10.10.10">
    <property type="entry name" value="Winged helix-like DNA-binding domain superfamily/Winged helix DNA-binding domain"/>
    <property type="match status" value="1"/>
</dbReference>
<dbReference type="AlphaFoldDB" id="A0A6L3N1M0"/>
<dbReference type="Gene3D" id="3.40.50.300">
    <property type="entry name" value="P-loop containing nucleotide triphosphate hydrolases"/>
    <property type="match status" value="1"/>
</dbReference>
<feature type="domain" description="OmpR/PhoB-type" evidence="4">
    <location>
        <begin position="1"/>
        <end position="94"/>
    </location>
</feature>
<dbReference type="InterPro" id="IPR001867">
    <property type="entry name" value="OmpR/PhoB-type_DNA-bd"/>
</dbReference>
<dbReference type="Pfam" id="PF25872">
    <property type="entry name" value="HTH_77"/>
    <property type="match status" value="1"/>
</dbReference>
<name>A0A6L3N1M0_9BURK</name>
<evidence type="ECO:0000313" key="5">
    <source>
        <dbReference type="EMBL" id="KAB0639980.1"/>
    </source>
</evidence>
<dbReference type="GO" id="GO:0043531">
    <property type="term" value="F:ADP binding"/>
    <property type="evidence" value="ECO:0007669"/>
    <property type="project" value="InterPro"/>
</dbReference>
<keyword evidence="1 2" id="KW-0238">DNA-binding</keyword>
<dbReference type="GO" id="GO:0003677">
    <property type="term" value="F:DNA binding"/>
    <property type="evidence" value="ECO:0007669"/>
    <property type="project" value="UniProtKB-UniRule"/>
</dbReference>
<evidence type="ECO:0000256" key="1">
    <source>
        <dbReference type="ARBA" id="ARBA00023125"/>
    </source>
</evidence>
<reference evidence="5 6" key="1">
    <citation type="submission" date="2019-09" db="EMBL/GenBank/DDBJ databases">
        <title>Draft genome sequences of 48 bacterial type strains from the CCUG.</title>
        <authorList>
            <person name="Tunovic T."/>
            <person name="Pineiro-Iglesias B."/>
            <person name="Unosson C."/>
            <person name="Inganas E."/>
            <person name="Ohlen M."/>
            <person name="Cardew S."/>
            <person name="Jensie-Markopoulos S."/>
            <person name="Salva-Serra F."/>
            <person name="Jaen-Luchoro D."/>
            <person name="Karlsson R."/>
            <person name="Svensson-Stadler L."/>
            <person name="Chun J."/>
            <person name="Moore E."/>
        </authorList>
    </citation>
    <scope>NUCLEOTIDE SEQUENCE [LARGE SCALE GENOMIC DNA]</scope>
    <source>
        <strain evidence="5 6">CCUG 65686</strain>
    </source>
</reference>
<dbReference type="InterPro" id="IPR016032">
    <property type="entry name" value="Sig_transdc_resp-reg_C-effctor"/>
</dbReference>
<dbReference type="GO" id="GO:0006355">
    <property type="term" value="P:regulation of DNA-templated transcription"/>
    <property type="evidence" value="ECO:0007669"/>
    <property type="project" value="InterPro"/>
</dbReference>
<organism evidence="5 6">
    <name type="scientific">Burkholderia stagnalis</name>
    <dbReference type="NCBI Taxonomy" id="1503054"/>
    <lineage>
        <taxon>Bacteria</taxon>
        <taxon>Pseudomonadati</taxon>
        <taxon>Pseudomonadota</taxon>
        <taxon>Betaproteobacteria</taxon>
        <taxon>Burkholderiales</taxon>
        <taxon>Burkholderiaceae</taxon>
        <taxon>Burkholderia</taxon>
        <taxon>Burkholderia cepacia complex</taxon>
    </lineage>
</organism>
<feature type="region of interest" description="Disordered" evidence="3">
    <location>
        <begin position="94"/>
        <end position="118"/>
    </location>
</feature>
<proteinExistence type="predicted"/>
<dbReference type="SMART" id="SM00862">
    <property type="entry name" value="Trans_reg_C"/>
    <property type="match status" value="1"/>
</dbReference>
<dbReference type="PRINTS" id="PR00364">
    <property type="entry name" value="DISEASERSIST"/>
</dbReference>